<proteinExistence type="inferred from homology"/>
<evidence type="ECO:0000313" key="8">
    <source>
        <dbReference type="EMBL" id="ARW19943.1"/>
    </source>
</evidence>
<comment type="subcellular location">
    <subcellularLocation>
        <location evidence="5">Cytoplasm</location>
    </subcellularLocation>
</comment>
<dbReference type="SUPFAM" id="SSF50346">
    <property type="entry name" value="PRC-barrel domain"/>
    <property type="match status" value="1"/>
</dbReference>
<comment type="similarity">
    <text evidence="5">Belongs to the RimM family.</text>
</comment>
<feature type="domain" description="RimM N-terminal" evidence="6">
    <location>
        <begin position="6"/>
        <end position="92"/>
    </location>
</feature>
<protein>
    <recommendedName>
        <fullName evidence="5">Ribosome maturation factor RimM</fullName>
    </recommendedName>
</protein>
<dbReference type="GO" id="GO:0042274">
    <property type="term" value="P:ribosomal small subunit biogenesis"/>
    <property type="evidence" value="ECO:0007669"/>
    <property type="project" value="UniProtKB-UniRule"/>
</dbReference>
<dbReference type="Gene3D" id="2.30.30.240">
    <property type="entry name" value="PRC-barrel domain"/>
    <property type="match status" value="1"/>
</dbReference>
<evidence type="ECO:0000256" key="4">
    <source>
        <dbReference type="ARBA" id="ARBA00023186"/>
    </source>
</evidence>
<dbReference type="GO" id="GO:0005737">
    <property type="term" value="C:cytoplasm"/>
    <property type="evidence" value="ECO:0007669"/>
    <property type="project" value="UniProtKB-SubCell"/>
</dbReference>
<dbReference type="SUPFAM" id="SSF50447">
    <property type="entry name" value="Translation proteins"/>
    <property type="match status" value="1"/>
</dbReference>
<dbReference type="InterPro" id="IPR036976">
    <property type="entry name" value="RimM_N_sf"/>
</dbReference>
<gene>
    <name evidence="5" type="primary">rimM</name>
    <name evidence="8" type="ORF">S100892_01371</name>
</gene>
<evidence type="ECO:0000256" key="1">
    <source>
        <dbReference type="ARBA" id="ARBA00022490"/>
    </source>
</evidence>
<keyword evidence="2 5" id="KW-0690">Ribosome biogenesis</keyword>
<evidence type="ECO:0000259" key="6">
    <source>
        <dbReference type="Pfam" id="PF01782"/>
    </source>
</evidence>
<name>A0A1Y0VTF1_PEDPE</name>
<keyword evidence="4 5" id="KW-0143">Chaperone</keyword>
<dbReference type="GO" id="GO:0043022">
    <property type="term" value="F:ribosome binding"/>
    <property type="evidence" value="ECO:0007669"/>
    <property type="project" value="InterPro"/>
</dbReference>
<evidence type="ECO:0000313" key="9">
    <source>
        <dbReference type="Proteomes" id="UP000196118"/>
    </source>
</evidence>
<dbReference type="EMBL" id="CP021474">
    <property type="protein sequence ID" value="ARW19943.1"/>
    <property type="molecule type" value="Genomic_DNA"/>
</dbReference>
<dbReference type="PANTHER" id="PTHR33692">
    <property type="entry name" value="RIBOSOME MATURATION FACTOR RIMM"/>
    <property type="match status" value="1"/>
</dbReference>
<evidence type="ECO:0000259" key="7">
    <source>
        <dbReference type="Pfam" id="PF24986"/>
    </source>
</evidence>
<dbReference type="Proteomes" id="UP000196118">
    <property type="component" value="Chromosome"/>
</dbReference>
<comment type="function">
    <text evidence="5">An accessory protein needed during the final step in the assembly of 30S ribosomal subunit, possibly for assembly of the head region. Essential for efficient processing of 16S rRNA. May be needed both before and after RbfA during the maturation of 16S rRNA. It has affinity for free ribosomal 30S subunits but not for 70S ribosomes.</text>
</comment>
<evidence type="ECO:0000256" key="5">
    <source>
        <dbReference type="HAMAP-Rule" id="MF_00014"/>
    </source>
</evidence>
<dbReference type="Pfam" id="PF01782">
    <property type="entry name" value="RimM"/>
    <property type="match status" value="1"/>
</dbReference>
<dbReference type="InterPro" id="IPR011033">
    <property type="entry name" value="PRC_barrel-like_sf"/>
</dbReference>
<evidence type="ECO:0000256" key="2">
    <source>
        <dbReference type="ARBA" id="ARBA00022517"/>
    </source>
</evidence>
<dbReference type="HAMAP" id="MF_00014">
    <property type="entry name" value="Ribosome_mat_RimM"/>
    <property type="match status" value="1"/>
</dbReference>
<feature type="domain" description="Ribosome maturation factor RimM PRC barrel" evidence="7">
    <location>
        <begin position="104"/>
        <end position="170"/>
    </location>
</feature>
<dbReference type="NCBIfam" id="TIGR02273">
    <property type="entry name" value="16S_RimM"/>
    <property type="match status" value="1"/>
</dbReference>
<dbReference type="Gene3D" id="2.40.30.60">
    <property type="entry name" value="RimM"/>
    <property type="match status" value="1"/>
</dbReference>
<dbReference type="InterPro" id="IPR002676">
    <property type="entry name" value="RimM_N"/>
</dbReference>
<sequence length="171" mass="19475">MNYFNVAKIVNTRGLRGELKVISYTDFPEERFKSGAELQIFKTEKDEVPVQTVTVKNAKEYKGSFIVTLEGMNSINDVEKFKGMILKIEEDQLQDLEEGEFYLHQIIGLDVIENDQKIGTIKEVLPYGPNDVWVVKRPNQNDLLLPYLKDVILNVDLEQGAVQVSVPEGLD</sequence>
<dbReference type="InterPro" id="IPR056792">
    <property type="entry name" value="PRC_RimM"/>
</dbReference>
<comment type="domain">
    <text evidence="5">The PRC barrel domain binds ribosomal protein uS19.</text>
</comment>
<keyword evidence="3 5" id="KW-0698">rRNA processing</keyword>
<dbReference type="InterPro" id="IPR009000">
    <property type="entry name" value="Transl_B-barrel_sf"/>
</dbReference>
<dbReference type="PANTHER" id="PTHR33692:SF1">
    <property type="entry name" value="RIBOSOME MATURATION FACTOR RIMM"/>
    <property type="match status" value="1"/>
</dbReference>
<dbReference type="AlphaFoldDB" id="A0A1Y0VTF1"/>
<accession>A0A1Y0VTF1</accession>
<keyword evidence="1 5" id="KW-0963">Cytoplasm</keyword>
<reference evidence="8 9" key="1">
    <citation type="submission" date="2017-05" db="EMBL/GenBank/DDBJ databases">
        <title>Genome sequence of Pediococcus pentosaceus strain SRCM100892.</title>
        <authorList>
            <person name="Cho S.H."/>
        </authorList>
    </citation>
    <scope>NUCLEOTIDE SEQUENCE [LARGE SCALE GENOMIC DNA]</scope>
    <source>
        <strain evidence="8 9">SRCM100892</strain>
    </source>
</reference>
<comment type="subunit">
    <text evidence="5">Binds ribosomal protein uS19.</text>
</comment>
<dbReference type="Pfam" id="PF24986">
    <property type="entry name" value="PRC_RimM"/>
    <property type="match status" value="1"/>
</dbReference>
<dbReference type="InterPro" id="IPR011961">
    <property type="entry name" value="RimM"/>
</dbReference>
<evidence type="ECO:0000256" key="3">
    <source>
        <dbReference type="ARBA" id="ARBA00022552"/>
    </source>
</evidence>
<dbReference type="GO" id="GO:0006364">
    <property type="term" value="P:rRNA processing"/>
    <property type="evidence" value="ECO:0007669"/>
    <property type="project" value="UniProtKB-UniRule"/>
</dbReference>
<dbReference type="GO" id="GO:0005840">
    <property type="term" value="C:ribosome"/>
    <property type="evidence" value="ECO:0007669"/>
    <property type="project" value="InterPro"/>
</dbReference>
<organism evidence="8 9">
    <name type="scientific">Pediococcus pentosaceus</name>
    <dbReference type="NCBI Taxonomy" id="1255"/>
    <lineage>
        <taxon>Bacteria</taxon>
        <taxon>Bacillati</taxon>
        <taxon>Bacillota</taxon>
        <taxon>Bacilli</taxon>
        <taxon>Lactobacillales</taxon>
        <taxon>Lactobacillaceae</taxon>
        <taxon>Pediococcus</taxon>
    </lineage>
</organism>